<sequence>MLQKLNIWIYRMKLQKLEQQQFQMLLFDYKYIIRMEIAGLKQEFQLYKGGNDQKLLMGRKIYDLNKQ</sequence>
<accession>A0A8S1TE56</accession>
<reference evidence="1" key="1">
    <citation type="submission" date="2021-01" db="EMBL/GenBank/DDBJ databases">
        <authorList>
            <consortium name="Genoscope - CEA"/>
            <person name="William W."/>
        </authorList>
    </citation>
    <scope>NUCLEOTIDE SEQUENCE</scope>
</reference>
<dbReference type="EMBL" id="CAJJDP010000023">
    <property type="protein sequence ID" value="CAD8149844.1"/>
    <property type="molecule type" value="Genomic_DNA"/>
</dbReference>
<proteinExistence type="predicted"/>
<name>A0A8S1TE56_PAROT</name>
<gene>
    <name evidence="1" type="ORF">POCTA_138.1.T0230021</name>
</gene>
<evidence type="ECO:0000313" key="1">
    <source>
        <dbReference type="EMBL" id="CAD8149844.1"/>
    </source>
</evidence>
<keyword evidence="2" id="KW-1185">Reference proteome</keyword>
<dbReference type="AlphaFoldDB" id="A0A8S1TE56"/>
<comment type="caution">
    <text evidence="1">The sequence shown here is derived from an EMBL/GenBank/DDBJ whole genome shotgun (WGS) entry which is preliminary data.</text>
</comment>
<evidence type="ECO:0000313" key="2">
    <source>
        <dbReference type="Proteomes" id="UP000683925"/>
    </source>
</evidence>
<organism evidence="1 2">
    <name type="scientific">Paramecium octaurelia</name>
    <dbReference type="NCBI Taxonomy" id="43137"/>
    <lineage>
        <taxon>Eukaryota</taxon>
        <taxon>Sar</taxon>
        <taxon>Alveolata</taxon>
        <taxon>Ciliophora</taxon>
        <taxon>Intramacronucleata</taxon>
        <taxon>Oligohymenophorea</taxon>
        <taxon>Peniculida</taxon>
        <taxon>Parameciidae</taxon>
        <taxon>Paramecium</taxon>
    </lineage>
</organism>
<dbReference type="Proteomes" id="UP000683925">
    <property type="component" value="Unassembled WGS sequence"/>
</dbReference>
<protein>
    <submittedName>
        <fullName evidence="1">Uncharacterized protein</fullName>
    </submittedName>
</protein>